<dbReference type="InterPro" id="IPR036844">
    <property type="entry name" value="Hint_dom_sf"/>
</dbReference>
<evidence type="ECO:0000313" key="4">
    <source>
        <dbReference type="Proteomes" id="UP000789759"/>
    </source>
</evidence>
<comment type="caution">
    <text evidence="3">The sequence shown here is derived from an EMBL/GenBank/DDBJ whole genome shotgun (WGS) entry which is preliminary data.</text>
</comment>
<evidence type="ECO:0000259" key="2">
    <source>
        <dbReference type="PROSITE" id="PS51412"/>
    </source>
</evidence>
<dbReference type="GO" id="GO:0005525">
    <property type="term" value="F:GTP binding"/>
    <property type="evidence" value="ECO:0007669"/>
    <property type="project" value="InterPro"/>
</dbReference>
<dbReference type="SUPFAM" id="SSF51294">
    <property type="entry name" value="Hedgehog/intein (Hint) domain"/>
    <property type="match status" value="1"/>
</dbReference>
<keyword evidence="4" id="KW-1185">Reference proteome</keyword>
<gene>
    <name evidence="3" type="ORF">CPELLU_LOCUS2665</name>
</gene>
<evidence type="ECO:0000256" key="1">
    <source>
        <dbReference type="ARBA" id="ARBA00022741"/>
    </source>
</evidence>
<feature type="domain" description="MACPF" evidence="2">
    <location>
        <begin position="418"/>
        <end position="729"/>
    </location>
</feature>
<dbReference type="EMBL" id="CAJVQA010001187">
    <property type="protein sequence ID" value="CAG8505603.1"/>
    <property type="molecule type" value="Genomic_DNA"/>
</dbReference>
<dbReference type="Pfam" id="PF04548">
    <property type="entry name" value="AIG1"/>
    <property type="match status" value="1"/>
</dbReference>
<dbReference type="SMART" id="SM00457">
    <property type="entry name" value="MACPF"/>
    <property type="match status" value="1"/>
</dbReference>
<dbReference type="Proteomes" id="UP000789759">
    <property type="component" value="Unassembled WGS sequence"/>
</dbReference>
<dbReference type="SUPFAM" id="SSF52540">
    <property type="entry name" value="P-loop containing nucleoside triphosphate hydrolases"/>
    <property type="match status" value="1"/>
</dbReference>
<dbReference type="InterPro" id="IPR006703">
    <property type="entry name" value="G_AIG1"/>
</dbReference>
<dbReference type="Gene3D" id="3.40.50.300">
    <property type="entry name" value="P-loop containing nucleotide triphosphate hydrolases"/>
    <property type="match status" value="1"/>
</dbReference>
<proteinExistence type="predicted"/>
<keyword evidence="1" id="KW-0547">Nucleotide-binding</keyword>
<dbReference type="InterPro" id="IPR027417">
    <property type="entry name" value="P-loop_NTPase"/>
</dbReference>
<dbReference type="PROSITE" id="PS51412">
    <property type="entry name" value="MACPF_2"/>
    <property type="match status" value="1"/>
</dbReference>
<dbReference type="Pfam" id="PF01823">
    <property type="entry name" value="MACPF"/>
    <property type="match status" value="1"/>
</dbReference>
<organism evidence="3 4">
    <name type="scientific">Cetraspora pellucida</name>
    <dbReference type="NCBI Taxonomy" id="1433469"/>
    <lineage>
        <taxon>Eukaryota</taxon>
        <taxon>Fungi</taxon>
        <taxon>Fungi incertae sedis</taxon>
        <taxon>Mucoromycota</taxon>
        <taxon>Glomeromycotina</taxon>
        <taxon>Glomeromycetes</taxon>
        <taxon>Diversisporales</taxon>
        <taxon>Gigasporaceae</taxon>
        <taxon>Cetraspora</taxon>
    </lineage>
</organism>
<dbReference type="OrthoDB" id="2438774at2759"/>
<name>A0A9N8ZRN4_9GLOM</name>
<accession>A0A9N8ZRN4</accession>
<evidence type="ECO:0000313" key="3">
    <source>
        <dbReference type="EMBL" id="CAG8505603.1"/>
    </source>
</evidence>
<dbReference type="Gene3D" id="2.170.16.10">
    <property type="entry name" value="Hedgehog/Intein (Hint) domain"/>
    <property type="match status" value="1"/>
</dbReference>
<protein>
    <submittedName>
        <fullName evidence="3">2753_t:CDS:1</fullName>
    </submittedName>
</protein>
<dbReference type="AlphaFoldDB" id="A0A9N8ZRN4"/>
<sequence length="1061" mass="119949">MGYRKNEMIEIPFCNSSEQLYEELSDYLKSKRSKFKITNLHEITTLHEHEGIKSAFNAVKINLSPNHAYILLLGLSGSGKSSTINSLFDKIIAVTGNVISQTKETTEFKAEINDSRLGIKNLGISIIDGPGLEDSKGIEEDAKNILCYKRFLETHPQLASVRPNVIMIVVNITDNRFGDSENVETPFVRMLKGIKYGLAEKILDHERPSVIFVLTHLKSIPPKKSKELVSTKTALIKEMSANILGIIDPPVVTIENCPDDWEVERKDDWYILDNDEEHPLNLFNTLINICKNSTDYIGQEAISLYFSSASQSEVKIGHKFSVKELNKDDDDSIKSITTKLSEIKLGMENSGLRRIIEDKFSLLSTEMQNELGSRVPVEIASFLQANKITTVQEIPNGDEFLELYANYPRPSINLLNFLKQALDREITEILVDPEVGKCYNVFKDSTIGTSVFQIGDYVMSSTGFKVPREVDIYETNGTLTRSEQFENKQDYIHKRLLDLGFFIDLPIAYVNSNLHHGYSIGSSTNNSDHETEQTFLIERQCFKFTLNIDKLQLSQTFKDDVDNLPPKYDKNDENNVNMWKSFFEKNGTHVVKSAWVGGSVTIKVASSGINSQNNELIIAGIQARIFNSQIQFKFYNEIEESKNFEQAINTARLEMRGGDPKYHVTTLQNLNSEKWFNSIKVKPVVLNTKFELIPINIVAGKHNSNIQDQMAVAIKDFVGGDLICIKSDAISEKQESHLIASRIDATNSSAPNLDKGTCLRSGTLISMANGTKVSVEKLNPGDMVVGKNGVPCHVLGRNDVLLGNRSLYGFCPDKTFFTSEHLFATQNDEWMCIDPDLSCLMNPLNSTKKIHRMQNQNNILRWNGKTTDLEPFKVFKSTEKFSPTMKVHCLLVTGGVYVANGYVTHDSMPDLLAWPAVSICLASLTFSESVRQLQECFPTIDSLDDAECIRELSYQISTEWKKIIEIPNSCINFDDVEKAIKLSTEKFKHLIYGDQNFLQEILSKPVFTFLSQNLFILCGEALHESLNELFQNDDDEFYCKATLLFRIADYLITLHVKKFFK</sequence>
<dbReference type="InterPro" id="IPR020864">
    <property type="entry name" value="MACPF"/>
</dbReference>
<reference evidence="3" key="1">
    <citation type="submission" date="2021-06" db="EMBL/GenBank/DDBJ databases">
        <authorList>
            <person name="Kallberg Y."/>
            <person name="Tangrot J."/>
            <person name="Rosling A."/>
        </authorList>
    </citation>
    <scope>NUCLEOTIDE SEQUENCE</scope>
    <source>
        <strain evidence="3">FL966</strain>
    </source>
</reference>